<evidence type="ECO:0000313" key="2">
    <source>
        <dbReference type="Proteomes" id="UP000247838"/>
    </source>
</evidence>
<dbReference type="Gene3D" id="3.90.1720.10">
    <property type="entry name" value="endopeptidase domain like (from Nostoc punctiforme)"/>
    <property type="match status" value="1"/>
</dbReference>
<comment type="caution">
    <text evidence="1">The sequence shown here is derived from an EMBL/GenBank/DDBJ whole genome shotgun (WGS) entry which is preliminary data.</text>
</comment>
<organism evidence="1 2">
    <name type="scientific">Frischella perrara</name>
    <dbReference type="NCBI Taxonomy" id="1267021"/>
    <lineage>
        <taxon>Bacteria</taxon>
        <taxon>Pseudomonadati</taxon>
        <taxon>Pseudomonadota</taxon>
        <taxon>Gammaproteobacteria</taxon>
        <taxon>Orbales</taxon>
        <taxon>Orbaceae</taxon>
        <taxon>Frischella</taxon>
    </lineage>
</organism>
<dbReference type="EMBL" id="QGLM01000014">
    <property type="protein sequence ID" value="PXY95157.1"/>
    <property type="molecule type" value="Genomic_DNA"/>
</dbReference>
<protein>
    <submittedName>
        <fullName evidence="1">Uncharacterized protein</fullName>
    </submittedName>
</protein>
<reference evidence="1 2" key="1">
    <citation type="submission" date="2018-05" db="EMBL/GenBank/DDBJ databases">
        <title>Reference genomes for bee gut microbiota database.</title>
        <authorList>
            <person name="Ellegaard K.M."/>
        </authorList>
    </citation>
    <scope>NUCLEOTIDE SEQUENCE [LARGE SCALE GENOMIC DNA]</scope>
    <source>
        <strain evidence="1 2">ESL0167</strain>
    </source>
</reference>
<sequence length="138" mass="15733">MPKMNVNEFIKKVIGVKWVDRASTFKQMDCWGLVILYYRHVLKIELATIIGYETSQATLQNDALCEAQRHWLPCGKINNAVFLAYVGDVPSHVGIVIDNHALHANGNPTQGGQVQYNRLDTLERAYTKLEYYQYADLS</sequence>
<accession>A0A318MXA0</accession>
<dbReference type="AlphaFoldDB" id="A0A318MXA0"/>
<proteinExistence type="predicted"/>
<name>A0A318MXA0_FRIPE</name>
<dbReference type="SUPFAM" id="SSF54001">
    <property type="entry name" value="Cysteine proteinases"/>
    <property type="match status" value="1"/>
</dbReference>
<gene>
    <name evidence="1" type="ORF">DKK76_06830</name>
</gene>
<dbReference type="RefSeq" id="WP_110443680.1">
    <property type="nucleotide sequence ID" value="NZ_QGLM01000014.1"/>
</dbReference>
<evidence type="ECO:0000313" key="1">
    <source>
        <dbReference type="EMBL" id="PXY95157.1"/>
    </source>
</evidence>
<dbReference type="Proteomes" id="UP000247838">
    <property type="component" value="Unassembled WGS sequence"/>
</dbReference>
<dbReference type="InterPro" id="IPR038765">
    <property type="entry name" value="Papain-like_cys_pep_sf"/>
</dbReference>